<feature type="region of interest" description="Disordered" evidence="2">
    <location>
        <begin position="194"/>
        <end position="228"/>
    </location>
</feature>
<dbReference type="Pfam" id="PF02613">
    <property type="entry name" value="Nitrate_red_del"/>
    <property type="match status" value="1"/>
</dbReference>
<dbReference type="NCBIfam" id="TIGR00684">
    <property type="entry name" value="narJ"/>
    <property type="match status" value="1"/>
</dbReference>
<dbReference type="EMBL" id="JBHUFB010000013">
    <property type="protein sequence ID" value="MFD1814187.1"/>
    <property type="molecule type" value="Genomic_DNA"/>
</dbReference>
<name>A0ABW4P6N7_9NOCA</name>
<dbReference type="Proteomes" id="UP001597286">
    <property type="component" value="Unassembled WGS sequence"/>
</dbReference>
<keyword evidence="1" id="KW-0534">Nitrate assimilation</keyword>
<dbReference type="RefSeq" id="WP_378486669.1">
    <property type="nucleotide sequence ID" value="NZ_JBHUFB010000013.1"/>
</dbReference>
<comment type="caution">
    <text evidence="3">The sequence shown here is derived from an EMBL/GenBank/DDBJ whole genome shotgun (WGS) entry which is preliminary data.</text>
</comment>
<dbReference type="PANTHER" id="PTHR43680">
    <property type="entry name" value="NITRATE REDUCTASE MOLYBDENUM COFACTOR ASSEMBLY CHAPERONE"/>
    <property type="match status" value="1"/>
</dbReference>
<proteinExistence type="predicted"/>
<keyword evidence="4" id="KW-1185">Reference proteome</keyword>
<dbReference type="InterPro" id="IPR003765">
    <property type="entry name" value="NO3_reductase_chaperone_NarJ"/>
</dbReference>
<evidence type="ECO:0000256" key="2">
    <source>
        <dbReference type="SAM" id="MobiDB-lite"/>
    </source>
</evidence>
<dbReference type="InterPro" id="IPR036411">
    <property type="entry name" value="TorD-like_sf"/>
</dbReference>
<organism evidence="3 4">
    <name type="scientific">Rhodococcus gannanensis</name>
    <dbReference type="NCBI Taxonomy" id="1960308"/>
    <lineage>
        <taxon>Bacteria</taxon>
        <taxon>Bacillati</taxon>
        <taxon>Actinomycetota</taxon>
        <taxon>Actinomycetes</taxon>
        <taxon>Mycobacteriales</taxon>
        <taxon>Nocardiaceae</taxon>
        <taxon>Rhodococcus</taxon>
    </lineage>
</organism>
<evidence type="ECO:0000313" key="3">
    <source>
        <dbReference type="EMBL" id="MFD1814187.1"/>
    </source>
</evidence>
<dbReference type="InterPro" id="IPR020945">
    <property type="entry name" value="DMSO/NO3_reduct_chaperone"/>
</dbReference>
<sequence length="228" mass="24566">MKLLRRPARGGDARTTRDRRIVWQAASLLLAYPDGGRHDRLATVDELLAHLPDEAAAPLHVAVRRLREQPDLDAATAYVETFDMRRKTTLLLTYWTDGDTRNRGTAILVFADTYRAAGASPPDGESADHLAVVLEFAATVDPDSGGRLLAANRMAIDMLHEQLSASGSPFAGVLGAVAATLPPASELERRRARELALSGPPAESVGLQPFTLTVPPRRGQSTRSEGAQ</sequence>
<dbReference type="PANTHER" id="PTHR43680:SF2">
    <property type="entry name" value="NITRATE REDUCTASE MOLYBDENUM COFACTOR ASSEMBLY CHAPERONE NARJ"/>
    <property type="match status" value="1"/>
</dbReference>
<reference evidence="4" key="1">
    <citation type="journal article" date="2019" name="Int. J. Syst. Evol. Microbiol.">
        <title>The Global Catalogue of Microorganisms (GCM) 10K type strain sequencing project: providing services to taxonomists for standard genome sequencing and annotation.</title>
        <authorList>
            <consortium name="The Broad Institute Genomics Platform"/>
            <consortium name="The Broad Institute Genome Sequencing Center for Infectious Disease"/>
            <person name="Wu L."/>
            <person name="Ma J."/>
        </authorList>
    </citation>
    <scope>NUCLEOTIDE SEQUENCE [LARGE SCALE GENOMIC DNA]</scope>
    <source>
        <strain evidence="4">DT72</strain>
    </source>
</reference>
<dbReference type="SUPFAM" id="SSF89155">
    <property type="entry name" value="TorD-like"/>
    <property type="match status" value="1"/>
</dbReference>
<evidence type="ECO:0000313" key="4">
    <source>
        <dbReference type="Proteomes" id="UP001597286"/>
    </source>
</evidence>
<dbReference type="Gene3D" id="1.10.3480.10">
    <property type="entry name" value="TorD-like"/>
    <property type="match status" value="1"/>
</dbReference>
<protein>
    <submittedName>
        <fullName evidence="3">Nitrate reductase molybdenum cofactor assembly chaperone</fullName>
    </submittedName>
</protein>
<accession>A0ABW4P6N7</accession>
<gene>
    <name evidence="3" type="primary">narJ</name>
    <name evidence="3" type="ORF">ACFSJG_18375</name>
</gene>
<feature type="compositionally biased region" description="Polar residues" evidence="2">
    <location>
        <begin position="219"/>
        <end position="228"/>
    </location>
</feature>
<evidence type="ECO:0000256" key="1">
    <source>
        <dbReference type="ARBA" id="ARBA00023063"/>
    </source>
</evidence>